<evidence type="ECO:0000313" key="1">
    <source>
        <dbReference type="EMBL" id="KKN26614.1"/>
    </source>
</evidence>
<reference evidence="1" key="1">
    <citation type="journal article" date="2015" name="Nature">
        <title>Complex archaea that bridge the gap between prokaryotes and eukaryotes.</title>
        <authorList>
            <person name="Spang A."/>
            <person name="Saw J.H."/>
            <person name="Jorgensen S.L."/>
            <person name="Zaremba-Niedzwiedzka K."/>
            <person name="Martijn J."/>
            <person name="Lind A.E."/>
            <person name="van Eijk R."/>
            <person name="Schleper C."/>
            <person name="Guy L."/>
            <person name="Ettema T.J."/>
        </authorList>
    </citation>
    <scope>NUCLEOTIDE SEQUENCE</scope>
</reference>
<comment type="caution">
    <text evidence="1">The sequence shown here is derived from an EMBL/GenBank/DDBJ whole genome shotgun (WGS) entry which is preliminary data.</text>
</comment>
<proteinExistence type="predicted"/>
<organism evidence="1">
    <name type="scientific">marine sediment metagenome</name>
    <dbReference type="NCBI Taxonomy" id="412755"/>
    <lineage>
        <taxon>unclassified sequences</taxon>
        <taxon>metagenomes</taxon>
        <taxon>ecological metagenomes</taxon>
    </lineage>
</organism>
<dbReference type="AlphaFoldDB" id="A0A0F9P931"/>
<protein>
    <submittedName>
        <fullName evidence="1">Uncharacterized protein</fullName>
    </submittedName>
</protein>
<name>A0A0F9P931_9ZZZZ</name>
<dbReference type="EMBL" id="LAZR01002706">
    <property type="protein sequence ID" value="KKN26614.1"/>
    <property type="molecule type" value="Genomic_DNA"/>
</dbReference>
<sequence>MGRKKTGRPVDVPVGSGIAVTGQDFEQRAPIIPPGSVSYIYSGQFRTSSKTASFTLSNEMVVLVDATSVDIVITLPAASTSTHKIYYIKKVDSTGHTVTVKGNATAETIDGEKSIVIALQYQYIAIICDGSDWFIIGGEYVKIDELLRQILSELKEANETAKKSEDELKEINS</sequence>
<accession>A0A0F9P931</accession>
<gene>
    <name evidence="1" type="ORF">LCGC14_0873070</name>
</gene>